<reference evidence="2" key="1">
    <citation type="submission" date="2013-08" db="EMBL/GenBank/DDBJ databases">
        <authorList>
            <person name="Mendez C."/>
            <person name="Richter M."/>
            <person name="Ferrer M."/>
            <person name="Sanchez J."/>
        </authorList>
    </citation>
    <scope>NUCLEOTIDE SEQUENCE</scope>
</reference>
<dbReference type="InterPro" id="IPR036291">
    <property type="entry name" value="NAD(P)-bd_dom_sf"/>
</dbReference>
<comment type="caution">
    <text evidence="2">The sequence shown here is derived from an EMBL/GenBank/DDBJ whole genome shotgun (WGS) entry which is preliminary data.</text>
</comment>
<dbReference type="SUPFAM" id="SSF51735">
    <property type="entry name" value="NAD(P)-binding Rossmann-fold domains"/>
    <property type="match status" value="1"/>
</dbReference>
<protein>
    <submittedName>
        <fullName evidence="2">Short-chain dehydrogenase/reductase SDR</fullName>
    </submittedName>
</protein>
<dbReference type="AlphaFoldDB" id="T1CXE3"/>
<gene>
    <name evidence="2" type="ORF">B1B_02960</name>
</gene>
<keyword evidence="1" id="KW-0560">Oxidoreductase</keyword>
<dbReference type="PROSITE" id="PS00061">
    <property type="entry name" value="ADH_SHORT"/>
    <property type="match status" value="1"/>
</dbReference>
<name>T1CXE3_9ZZZZ</name>
<dbReference type="Pfam" id="PF00106">
    <property type="entry name" value="adh_short"/>
    <property type="match status" value="1"/>
</dbReference>
<accession>T1CXE3</accession>
<evidence type="ECO:0000313" key="2">
    <source>
        <dbReference type="EMBL" id="EQD73934.1"/>
    </source>
</evidence>
<dbReference type="PANTHER" id="PTHR43157">
    <property type="entry name" value="PHOSPHATIDYLINOSITOL-GLYCAN BIOSYNTHESIS CLASS F PROTEIN-RELATED"/>
    <property type="match status" value="1"/>
</dbReference>
<dbReference type="InterPro" id="IPR002347">
    <property type="entry name" value="SDR_fam"/>
</dbReference>
<organism evidence="2">
    <name type="scientific">mine drainage metagenome</name>
    <dbReference type="NCBI Taxonomy" id="410659"/>
    <lineage>
        <taxon>unclassified sequences</taxon>
        <taxon>metagenomes</taxon>
        <taxon>ecological metagenomes</taxon>
    </lineage>
</organism>
<evidence type="ECO:0000256" key="1">
    <source>
        <dbReference type="ARBA" id="ARBA00023002"/>
    </source>
</evidence>
<proteinExistence type="predicted"/>
<dbReference type="PANTHER" id="PTHR43157:SF31">
    <property type="entry name" value="PHOSPHATIDYLINOSITOL-GLYCAN BIOSYNTHESIS CLASS F PROTEIN"/>
    <property type="match status" value="1"/>
</dbReference>
<dbReference type="EMBL" id="AUZY01001783">
    <property type="protein sequence ID" value="EQD73934.1"/>
    <property type="molecule type" value="Genomic_DNA"/>
</dbReference>
<dbReference type="InterPro" id="IPR020904">
    <property type="entry name" value="Sc_DH/Rdtase_CS"/>
</dbReference>
<reference evidence="2" key="2">
    <citation type="journal article" date="2014" name="ISME J.">
        <title>Microbial stratification in low pH oxic and suboxic macroscopic growths along an acid mine drainage.</title>
        <authorList>
            <person name="Mendez-Garcia C."/>
            <person name="Mesa V."/>
            <person name="Sprenger R.R."/>
            <person name="Richter M."/>
            <person name="Diez M.S."/>
            <person name="Solano J."/>
            <person name="Bargiela R."/>
            <person name="Golyshina O.V."/>
            <person name="Manteca A."/>
            <person name="Ramos J.L."/>
            <person name="Gallego J.R."/>
            <person name="Llorente I."/>
            <person name="Martins Dos Santos V.A."/>
            <person name="Jensen O.N."/>
            <person name="Pelaez A.I."/>
            <person name="Sanchez J."/>
            <person name="Ferrer M."/>
        </authorList>
    </citation>
    <scope>NUCLEOTIDE SEQUENCE</scope>
</reference>
<dbReference type="GO" id="GO:0016491">
    <property type="term" value="F:oxidoreductase activity"/>
    <property type="evidence" value="ECO:0007669"/>
    <property type="project" value="UniProtKB-KW"/>
</dbReference>
<dbReference type="Gene3D" id="3.40.50.720">
    <property type="entry name" value="NAD(P)-binding Rossmann-like Domain"/>
    <property type="match status" value="1"/>
</dbReference>
<dbReference type="PRINTS" id="PR00080">
    <property type="entry name" value="SDRFAMILY"/>
</dbReference>
<sequence length="296" mass="31786">MTGRGPPEDAAARPGPVCLLTGATSGIGEVVATRLAAQGARVLLVARSAERGAQTIMRIHSTVPGADLRLYLSDLSRPAEVRRLVTEVRASSDHLDVLINNAGAIFFTQTLTAEGNEATFALNVLAPFLLTELLLDRLELHHGRVVNVSSAAHRTAGLHLDDLDRARGYSAWGAYGQSKLALLMVTYEAARRHAGRGVTFNACHPGFIRSRFGDAGGTFSARGLRLAKRMFGLSPEHGADTPTYVATARELAGVTGLYFVHSRPHSSSRASRDREAAGRLWQICLERTAAYRAPLP</sequence>
<dbReference type="PRINTS" id="PR00081">
    <property type="entry name" value="GDHRDH"/>
</dbReference>